<dbReference type="RefSeq" id="WP_152127338.1">
    <property type="nucleotide sequence ID" value="NZ_WELI01000024.1"/>
</dbReference>
<evidence type="ECO:0000256" key="2">
    <source>
        <dbReference type="SAM" id="Phobius"/>
    </source>
</evidence>
<proteinExistence type="predicted"/>
<protein>
    <submittedName>
        <fullName evidence="3">Uncharacterized protein</fullName>
    </submittedName>
</protein>
<accession>A0A7J5TRN4</accession>
<keyword evidence="2" id="KW-0812">Transmembrane</keyword>
<dbReference type="Proteomes" id="UP000488299">
    <property type="component" value="Unassembled WGS sequence"/>
</dbReference>
<reference evidence="3 4" key="1">
    <citation type="submission" date="2019-10" db="EMBL/GenBank/DDBJ databases">
        <title>Rudanella paleaurantiibacter sp. nov., isolated from sludge.</title>
        <authorList>
            <person name="Xu S.Q."/>
        </authorList>
    </citation>
    <scope>NUCLEOTIDE SEQUENCE [LARGE SCALE GENOMIC DNA]</scope>
    <source>
        <strain evidence="3 4">HX-22-17</strain>
    </source>
</reference>
<evidence type="ECO:0000313" key="3">
    <source>
        <dbReference type="EMBL" id="KAB7725376.1"/>
    </source>
</evidence>
<comment type="caution">
    <text evidence="3">The sequence shown here is derived from an EMBL/GenBank/DDBJ whole genome shotgun (WGS) entry which is preliminary data.</text>
</comment>
<feature type="transmembrane region" description="Helical" evidence="2">
    <location>
        <begin position="106"/>
        <end position="128"/>
    </location>
</feature>
<keyword evidence="2" id="KW-1133">Transmembrane helix</keyword>
<feature type="transmembrane region" description="Helical" evidence="2">
    <location>
        <begin position="39"/>
        <end position="56"/>
    </location>
</feature>
<evidence type="ECO:0000256" key="1">
    <source>
        <dbReference type="SAM" id="MobiDB-lite"/>
    </source>
</evidence>
<feature type="region of interest" description="Disordered" evidence="1">
    <location>
        <begin position="132"/>
        <end position="165"/>
    </location>
</feature>
<evidence type="ECO:0000313" key="4">
    <source>
        <dbReference type="Proteomes" id="UP000488299"/>
    </source>
</evidence>
<organism evidence="3 4">
    <name type="scientific">Rudanella paleaurantiibacter</name>
    <dbReference type="NCBI Taxonomy" id="2614655"/>
    <lineage>
        <taxon>Bacteria</taxon>
        <taxon>Pseudomonadati</taxon>
        <taxon>Bacteroidota</taxon>
        <taxon>Cytophagia</taxon>
        <taxon>Cytophagales</taxon>
        <taxon>Cytophagaceae</taxon>
        <taxon>Rudanella</taxon>
    </lineage>
</organism>
<keyword evidence="2" id="KW-0472">Membrane</keyword>
<dbReference type="EMBL" id="WELI01000024">
    <property type="protein sequence ID" value="KAB7725376.1"/>
    <property type="molecule type" value="Genomic_DNA"/>
</dbReference>
<name>A0A7J5TRN4_9BACT</name>
<dbReference type="AlphaFoldDB" id="A0A7J5TRN4"/>
<keyword evidence="4" id="KW-1185">Reference proteome</keyword>
<gene>
    <name evidence="3" type="ORF">F5984_26205</name>
</gene>
<sequence length="165" mass="18785">MEARPERVIFAVCLFIQGLHAYLAMEVGGKLFGSNSEHAFEMAVLQLIPGVLMDLFHRKVLAPSGKLRKLFDTTCRWVMLYFFLLIVTEVAFVVFGSPFAPDMTEFIARMTMVINSFVAVFLLINLNWRKPTPPRPGRGKRQPRRPSDPLKPRLTRPSRPAGVLR</sequence>
<feature type="transmembrane region" description="Helical" evidence="2">
    <location>
        <begin position="77"/>
        <end position="100"/>
    </location>
</feature>